<feature type="transmembrane region" description="Helical" evidence="1">
    <location>
        <begin position="44"/>
        <end position="64"/>
    </location>
</feature>
<accession>A0A221NT60</accession>
<evidence type="ECO:0000313" key="3">
    <source>
        <dbReference type="Proteomes" id="UP000031501"/>
    </source>
</evidence>
<protein>
    <recommendedName>
        <fullName evidence="4">Holin</fullName>
    </recommendedName>
</protein>
<reference evidence="2 3" key="1">
    <citation type="submission" date="2017-07" db="EMBL/GenBank/DDBJ databases">
        <title>Genome sequence of Streptomyces pluripotens MUSC 137T.</title>
        <authorList>
            <person name="Ser H.-L."/>
            <person name="Lee L.-H."/>
        </authorList>
    </citation>
    <scope>NUCLEOTIDE SEQUENCE [LARGE SCALE GENOMIC DNA]</scope>
    <source>
        <strain evidence="2 3">MUSC 137</strain>
    </source>
</reference>
<sequence length="71" mass="7318">MSIHSTQQTCNHPARDITIVTLASGVASLGTAIVTMALHASPLATLTTSGAAFMAVLTAGMNVLKHVRRDS</sequence>
<dbReference type="RefSeq" id="WP_043405301.1">
    <property type="nucleotide sequence ID" value="NZ_CP021080.1"/>
</dbReference>
<feature type="transmembrane region" description="Helical" evidence="1">
    <location>
        <begin position="17"/>
        <end position="38"/>
    </location>
</feature>
<dbReference type="AlphaFoldDB" id="A0A221NT60"/>
<keyword evidence="1" id="KW-1133">Transmembrane helix</keyword>
<organism evidence="2 3">
    <name type="scientific">Streptomyces pluripotens</name>
    <dbReference type="NCBI Taxonomy" id="1355015"/>
    <lineage>
        <taxon>Bacteria</taxon>
        <taxon>Bacillati</taxon>
        <taxon>Actinomycetota</taxon>
        <taxon>Actinomycetes</taxon>
        <taxon>Kitasatosporales</taxon>
        <taxon>Streptomycetaceae</taxon>
        <taxon>Streptomyces</taxon>
    </lineage>
</organism>
<dbReference type="OrthoDB" id="4246869at2"/>
<keyword evidence="1" id="KW-0812">Transmembrane</keyword>
<dbReference type="EMBL" id="CP022433">
    <property type="protein sequence ID" value="ASN23151.1"/>
    <property type="molecule type" value="Genomic_DNA"/>
</dbReference>
<evidence type="ECO:0000313" key="2">
    <source>
        <dbReference type="EMBL" id="ASN23151.1"/>
    </source>
</evidence>
<gene>
    <name evidence="2" type="ORF">LK07_02910</name>
</gene>
<keyword evidence="1" id="KW-0472">Membrane</keyword>
<proteinExistence type="predicted"/>
<evidence type="ECO:0008006" key="4">
    <source>
        <dbReference type="Google" id="ProtNLM"/>
    </source>
</evidence>
<name>A0A221NT60_9ACTN</name>
<dbReference type="KEGG" id="splu:LK06_001830"/>
<dbReference type="Proteomes" id="UP000031501">
    <property type="component" value="Chromosome"/>
</dbReference>
<evidence type="ECO:0000256" key="1">
    <source>
        <dbReference type="SAM" id="Phobius"/>
    </source>
</evidence>
<keyword evidence="3" id="KW-1185">Reference proteome</keyword>